<dbReference type="InterPro" id="IPR011043">
    <property type="entry name" value="Gal_Oxase/kelch_b-propeller"/>
</dbReference>
<comment type="caution">
    <text evidence="2">The sequence shown here is derived from an EMBL/GenBank/DDBJ whole genome shotgun (WGS) entry which is preliminary data.</text>
</comment>
<feature type="domain" description="Fibronectin type-III" evidence="1">
    <location>
        <begin position="1101"/>
        <end position="1201"/>
    </location>
</feature>
<name>A0A3E2NTU8_9SPHI</name>
<dbReference type="EMBL" id="QWDE01000001">
    <property type="protein sequence ID" value="RFZ84280.1"/>
    <property type="molecule type" value="Genomic_DNA"/>
</dbReference>
<evidence type="ECO:0000313" key="3">
    <source>
        <dbReference type="Proteomes" id="UP000260823"/>
    </source>
</evidence>
<reference evidence="2 3" key="1">
    <citation type="submission" date="2018-08" db="EMBL/GenBank/DDBJ databases">
        <title>Mucilaginibacter terrae sp. nov., isolated from manganese diggings.</title>
        <authorList>
            <person name="Huang Y."/>
            <person name="Zhou Z."/>
        </authorList>
    </citation>
    <scope>NUCLEOTIDE SEQUENCE [LARGE SCALE GENOMIC DNA]</scope>
    <source>
        <strain evidence="2 3">ZH6</strain>
    </source>
</reference>
<dbReference type="NCBIfam" id="TIGR04131">
    <property type="entry name" value="Bac_Flav_CTERM"/>
    <property type="match status" value="1"/>
</dbReference>
<accession>A0A3E2NTU8</accession>
<dbReference type="Pfam" id="PF13585">
    <property type="entry name" value="CHU_C"/>
    <property type="match status" value="1"/>
</dbReference>
<dbReference type="InterPro" id="IPR003961">
    <property type="entry name" value="FN3_dom"/>
</dbReference>
<dbReference type="OrthoDB" id="641420at2"/>
<dbReference type="InterPro" id="IPR026341">
    <property type="entry name" value="T9SS_type_B"/>
</dbReference>
<dbReference type="InterPro" id="IPR013783">
    <property type="entry name" value="Ig-like_fold"/>
</dbReference>
<dbReference type="Gene3D" id="2.60.40.10">
    <property type="entry name" value="Immunoglobulins"/>
    <property type="match status" value="3"/>
</dbReference>
<organism evidence="2 3">
    <name type="scientific">Mucilaginibacter terrenus</name>
    <dbReference type="NCBI Taxonomy" id="2482727"/>
    <lineage>
        <taxon>Bacteria</taxon>
        <taxon>Pseudomonadati</taxon>
        <taxon>Bacteroidota</taxon>
        <taxon>Sphingobacteriia</taxon>
        <taxon>Sphingobacteriales</taxon>
        <taxon>Sphingobacteriaceae</taxon>
        <taxon>Mucilaginibacter</taxon>
    </lineage>
</organism>
<evidence type="ECO:0000313" key="2">
    <source>
        <dbReference type="EMBL" id="RFZ84280.1"/>
    </source>
</evidence>
<dbReference type="SUPFAM" id="SSF81296">
    <property type="entry name" value="E set domains"/>
    <property type="match status" value="2"/>
</dbReference>
<keyword evidence="3" id="KW-1185">Reference proteome</keyword>
<proteinExistence type="predicted"/>
<gene>
    <name evidence="2" type="ORF">DYU05_01225</name>
</gene>
<dbReference type="Proteomes" id="UP000260823">
    <property type="component" value="Unassembled WGS sequence"/>
</dbReference>
<dbReference type="RefSeq" id="WP_117381170.1">
    <property type="nucleotide sequence ID" value="NZ_QWDE01000001.1"/>
</dbReference>
<dbReference type="SMART" id="SM00060">
    <property type="entry name" value="FN3"/>
    <property type="match status" value="3"/>
</dbReference>
<feature type="domain" description="Fibronectin type-III" evidence="1">
    <location>
        <begin position="1220"/>
        <end position="1322"/>
    </location>
</feature>
<sequence>MNPPKGAFSTAPFSLFGTKLVFFIAILFAGLHATAARNPLSAGFYAGISSFAPSSGAPGTLIKIKGSGLAGATNVNIGNGAALIISTVDSTLTAMVMPGNVTGAVRVTTAGGAVLAAQATFTVLATPHPTAQMGPKLVDTTTYPKMIYLSGGTPPPGGVRYKSVNQGADVAVSADGNSAVVSSVTGLNYDNQYYGDPGSFTFYEKQQGKWKKTRFYAANSIYGVKQNTRLNADGTVLVNSGNNLEPTSVLEKKNGVWQKTSFFQFGSNADVSADGNTIILGYASVVQHRSGPEVNEFTTIYHRKNGSWTSDATPSEAITFGAGDAAGSVVAISGDAKTLAATSYFGYTYIMRFDGTAWQVQAKLPVAGGVTLNTDGNVLIESLSGSTSFYTRINGAWSKAQDIPETGKPSVTADTKVVMFPGYNGPVTYIRNTAGVWQKQDLGLPTSSASNVSISADGTTALSGFPDDASAGQILTKRYIFNTGSTTIPTDSTYITYPYGSATAYGIQPAAIIAGVSPATGSVGTVVKVKGTNLSGATQLTISGKKAVILSVNDNEVTAMAMPGTVNGSVSITTVAGTVSGGSFTVTPTLYPNVQKQPILADTTKYKRFTYEPQPYLNQGQSVAISADGKTALVGSRLGFSNFKPGGGPPIGGVSSYKNVDGEWLKDGVFPHQGWPGFGNSVALSGDGNTAVVGQLIVEQGKPFTANFFTRLNGVWNTNPFVTSFEVSGFAMTVDGNSIFATQGNNDRSNNDRTWSSAVLYQRKGNTWVMSDLKDNQGEHIVGVTVASVSADGSTLALAPMIHSNRYSNDFYPATSGIGFVYAKTDNGWQKQLSLEGILLGTVLSADGNVIVTRKMQVLVRTDTTWTLKQTLPEAGIPSISADGATIMITTDAGPVAYTRGTGMVWKKQANTYPKDQVQAAVSIALTPDATMAFIGNPRDSSTIPNRVRSSTTDSYSIYDFSLGGAYTYHIGEAVAAPGGYATLLNFTNTTATSTTLNWTNGPGGKRAVFLHVNAGSSPVLADLTTYTADAAAFSKGAQLGTTGWYCVYNGTGNTVNISNLTGGTKYYAVVIEYNGAPGLEKYYTTRMSPAYVVTPVVAQPTQASNLAFSNIGGTTSTVNWTNGSGTSRAVFISNSNSGAPLPANVYYSSNVRFGSGNQIGSSGWYCIYNGTGSTTNVIGLTSGGTYRVAVVEYNGTIDKPLYITNNIAPANLTTPITPPTAYTYGLTFSNTTFNSTKATWVSGNGTARAVFVRAGGKSAINPTTGVTYSANSTFGLGSQEGTSGWYCVYNGTANTTNIFGLSASSTYTVLVVEYNGTAGSEAYLKTGYNPASVTTTANIMRVASNGYNTTDLAPGLNGTGNSAVVANNILSPNGDGKNDTWIVSNIESYPENTVNVTDGGGNVVFSKKGYANDWAGTYRGGVLSEGTYYYTIDLGKSNLIKGFFTVVRDR</sequence>
<feature type="domain" description="Fibronectin type-III" evidence="1">
    <location>
        <begin position="979"/>
        <end position="1081"/>
    </location>
</feature>
<dbReference type="SUPFAM" id="SSF50965">
    <property type="entry name" value="Galactose oxidase, central domain"/>
    <property type="match status" value="1"/>
</dbReference>
<evidence type="ECO:0000259" key="1">
    <source>
        <dbReference type="SMART" id="SM00060"/>
    </source>
</evidence>
<protein>
    <recommendedName>
        <fullName evidence="1">Fibronectin type-III domain-containing protein</fullName>
    </recommendedName>
</protein>
<dbReference type="CDD" id="cd00102">
    <property type="entry name" value="IPT"/>
    <property type="match status" value="1"/>
</dbReference>
<dbReference type="InterPro" id="IPR014756">
    <property type="entry name" value="Ig_E-set"/>
</dbReference>